<accession>B2WD60</accession>
<evidence type="ECO:0000313" key="2">
    <source>
        <dbReference type="Proteomes" id="UP000001471"/>
    </source>
</evidence>
<dbReference type="PANTHER" id="PTHR38790">
    <property type="entry name" value="2EXR DOMAIN-CONTAINING PROTEIN-RELATED"/>
    <property type="match status" value="1"/>
</dbReference>
<name>B2WD60_PYRTR</name>
<protein>
    <submittedName>
        <fullName evidence="1">Uncharacterized protein</fullName>
    </submittedName>
</protein>
<dbReference type="AlphaFoldDB" id="B2WD60"/>
<dbReference type="PANTHER" id="PTHR38790:SF4">
    <property type="entry name" value="2EXR DOMAIN-CONTAINING PROTEIN"/>
    <property type="match status" value="1"/>
</dbReference>
<reference evidence="2" key="1">
    <citation type="journal article" date="2013" name="G3 (Bethesda)">
        <title>Comparative genomics of a plant-pathogenic fungus, Pyrenophora tritici-repentis, reveals transduplication and the impact of repeat elements on pathogenicity and population divergence.</title>
        <authorList>
            <person name="Manning V.A."/>
            <person name="Pandelova I."/>
            <person name="Dhillon B."/>
            <person name="Wilhelm L.J."/>
            <person name="Goodwin S.B."/>
            <person name="Berlin A.M."/>
            <person name="Figueroa M."/>
            <person name="Freitag M."/>
            <person name="Hane J.K."/>
            <person name="Henrissat B."/>
            <person name="Holman W.H."/>
            <person name="Kodira C.D."/>
            <person name="Martin J."/>
            <person name="Oliver R.P."/>
            <person name="Robbertse B."/>
            <person name="Schackwitz W."/>
            <person name="Schwartz D.C."/>
            <person name="Spatafora J.W."/>
            <person name="Turgeon B.G."/>
            <person name="Yandava C."/>
            <person name="Young S."/>
            <person name="Zhou S."/>
            <person name="Zeng Q."/>
            <person name="Grigoriev I.V."/>
            <person name="Ma L.-J."/>
            <person name="Ciuffetti L.M."/>
        </authorList>
    </citation>
    <scope>NUCLEOTIDE SEQUENCE [LARGE SCALE GENOMIC DNA]</scope>
    <source>
        <strain evidence="2">Pt-1C-BFP</strain>
    </source>
</reference>
<dbReference type="EMBL" id="DS231622">
    <property type="protein sequence ID" value="EDU50838.1"/>
    <property type="molecule type" value="Genomic_DNA"/>
</dbReference>
<dbReference type="InParanoid" id="B2WD60"/>
<gene>
    <name evidence="1" type="ORF">PTRG_07919</name>
</gene>
<evidence type="ECO:0000313" key="1">
    <source>
        <dbReference type="EMBL" id="EDU50838.1"/>
    </source>
</evidence>
<sequence length="275" mass="31217">MGNGGSKPQTSGVRLLNDRLLNAMPYTQAAQRIFKQNRTACPLLNLPSEIQSRIFAEALGGYLIMFSVRRTAQRGPIPLSFDEVDGGLRAILMIKVSALNCRYRTSISSPFVSLQQTCRQIYMQTALVPFSHINDFWFSEDLALRMMSWRMKSVHFRSIAKVVFTVREKVGEPSEFGGFDLERLSSLSLLQGLKHVQVLIHFAGGDRCRNAVIMPEWVRDDALQRIGQSLGREIKAAAPKGVKLIFEMREQEAQEWVDPEDLKRRKEVIKAMIET</sequence>
<proteinExistence type="predicted"/>
<dbReference type="OrthoDB" id="5413827at2759"/>
<dbReference type="Proteomes" id="UP000001471">
    <property type="component" value="Unassembled WGS sequence"/>
</dbReference>
<dbReference type="GeneID" id="6346194"/>
<dbReference type="HOGENOM" id="CLU_1012437_0_0_1"/>
<organism evidence="1 2">
    <name type="scientific">Pyrenophora tritici-repentis (strain Pt-1C-BFP)</name>
    <name type="common">Wheat tan spot fungus</name>
    <name type="synonym">Drechslera tritici-repentis</name>
    <dbReference type="NCBI Taxonomy" id="426418"/>
    <lineage>
        <taxon>Eukaryota</taxon>
        <taxon>Fungi</taxon>
        <taxon>Dikarya</taxon>
        <taxon>Ascomycota</taxon>
        <taxon>Pezizomycotina</taxon>
        <taxon>Dothideomycetes</taxon>
        <taxon>Pleosporomycetidae</taxon>
        <taxon>Pleosporales</taxon>
        <taxon>Pleosporineae</taxon>
        <taxon>Pleosporaceae</taxon>
        <taxon>Pyrenophora</taxon>
    </lineage>
</organism>
<dbReference type="KEGG" id="ptrr:6346194"/>